<organism evidence="9 10">
    <name type="scientific">Dictyobacter vulcani</name>
    <dbReference type="NCBI Taxonomy" id="2607529"/>
    <lineage>
        <taxon>Bacteria</taxon>
        <taxon>Bacillati</taxon>
        <taxon>Chloroflexota</taxon>
        <taxon>Ktedonobacteria</taxon>
        <taxon>Ktedonobacterales</taxon>
        <taxon>Dictyobacteraceae</taxon>
        <taxon>Dictyobacter</taxon>
    </lineage>
</organism>
<gene>
    <name evidence="9" type="ORF">KDW_06030</name>
</gene>
<evidence type="ECO:0000259" key="8">
    <source>
        <dbReference type="PROSITE" id="PS50011"/>
    </source>
</evidence>
<reference evidence="9 10" key="1">
    <citation type="submission" date="2019-10" db="EMBL/GenBank/DDBJ databases">
        <title>Dictyobacter vulcani sp. nov., within the class Ktedonobacteria, isolated from soil of volcanic Mt. Zao.</title>
        <authorList>
            <person name="Zheng Y."/>
            <person name="Wang C.M."/>
            <person name="Sakai Y."/>
            <person name="Abe K."/>
            <person name="Yokota A."/>
            <person name="Yabe S."/>
        </authorList>
    </citation>
    <scope>NUCLEOTIDE SEQUENCE [LARGE SCALE GENOMIC DNA]</scope>
    <source>
        <strain evidence="9 10">W12</strain>
    </source>
</reference>
<evidence type="ECO:0000256" key="4">
    <source>
        <dbReference type="ARBA" id="ARBA00022840"/>
    </source>
</evidence>
<evidence type="ECO:0000256" key="2">
    <source>
        <dbReference type="ARBA" id="ARBA00022741"/>
    </source>
</evidence>
<dbReference type="InterPro" id="IPR011009">
    <property type="entry name" value="Kinase-like_dom_sf"/>
</dbReference>
<dbReference type="RefSeq" id="WP_162004901.1">
    <property type="nucleotide sequence ID" value="NZ_BKZW01000001.1"/>
</dbReference>
<evidence type="ECO:0000313" key="10">
    <source>
        <dbReference type="Proteomes" id="UP000326912"/>
    </source>
</evidence>
<dbReference type="SMART" id="SM00220">
    <property type="entry name" value="S_TKc"/>
    <property type="match status" value="1"/>
</dbReference>
<dbReference type="PROSITE" id="PS00108">
    <property type="entry name" value="PROTEIN_KINASE_ST"/>
    <property type="match status" value="1"/>
</dbReference>
<feature type="domain" description="Protein kinase" evidence="8">
    <location>
        <begin position="6"/>
        <end position="263"/>
    </location>
</feature>
<keyword evidence="1" id="KW-0808">Transferase</keyword>
<evidence type="ECO:0000256" key="1">
    <source>
        <dbReference type="ARBA" id="ARBA00022679"/>
    </source>
</evidence>
<keyword evidence="2 5" id="KW-0547">Nucleotide-binding</keyword>
<evidence type="ECO:0000256" key="3">
    <source>
        <dbReference type="ARBA" id="ARBA00022777"/>
    </source>
</evidence>
<dbReference type="InterPro" id="IPR008271">
    <property type="entry name" value="Ser/Thr_kinase_AS"/>
</dbReference>
<evidence type="ECO:0000256" key="7">
    <source>
        <dbReference type="SAM" id="Phobius"/>
    </source>
</evidence>
<dbReference type="PANTHER" id="PTHR43289">
    <property type="entry name" value="MITOGEN-ACTIVATED PROTEIN KINASE KINASE KINASE 20-RELATED"/>
    <property type="match status" value="1"/>
</dbReference>
<evidence type="ECO:0000256" key="5">
    <source>
        <dbReference type="PROSITE-ProRule" id="PRU10141"/>
    </source>
</evidence>
<dbReference type="GO" id="GO:0005524">
    <property type="term" value="F:ATP binding"/>
    <property type="evidence" value="ECO:0007669"/>
    <property type="project" value="UniProtKB-UniRule"/>
</dbReference>
<dbReference type="PANTHER" id="PTHR43289:SF34">
    <property type="entry name" value="SERINE_THREONINE-PROTEIN KINASE YBDM-RELATED"/>
    <property type="match status" value="1"/>
</dbReference>
<dbReference type="Proteomes" id="UP000326912">
    <property type="component" value="Unassembled WGS sequence"/>
</dbReference>
<keyword evidence="7" id="KW-0812">Transmembrane</keyword>
<name>A0A5J4KJV9_9CHLR</name>
<accession>A0A5J4KJV9</accession>
<evidence type="ECO:0000256" key="6">
    <source>
        <dbReference type="SAM" id="MobiDB-lite"/>
    </source>
</evidence>
<feature type="binding site" evidence="5">
    <location>
        <position position="35"/>
    </location>
    <ligand>
        <name>ATP</name>
        <dbReference type="ChEBI" id="CHEBI:30616"/>
    </ligand>
</feature>
<proteinExistence type="predicted"/>
<protein>
    <recommendedName>
        <fullName evidence="8">Protein kinase domain-containing protein</fullName>
    </recommendedName>
</protein>
<dbReference type="InterPro" id="IPR017441">
    <property type="entry name" value="Protein_kinase_ATP_BS"/>
</dbReference>
<keyword evidence="7" id="KW-0472">Membrane</keyword>
<dbReference type="PROSITE" id="PS50011">
    <property type="entry name" value="PROTEIN_KINASE_DOM"/>
    <property type="match status" value="1"/>
</dbReference>
<dbReference type="EMBL" id="BKZW01000001">
    <property type="protein sequence ID" value="GER86441.1"/>
    <property type="molecule type" value="Genomic_DNA"/>
</dbReference>
<dbReference type="Gene3D" id="1.10.510.10">
    <property type="entry name" value="Transferase(Phosphotransferase) domain 1"/>
    <property type="match status" value="1"/>
</dbReference>
<feature type="transmembrane region" description="Helical" evidence="7">
    <location>
        <begin position="344"/>
        <end position="366"/>
    </location>
</feature>
<sequence length="494" mass="54790">MQLGNYHILQQLGHGGFADVYLGEHIYLKTQAAIKILHTHIEQEEIESFRNEALLIAHLVHPNIIRVLDFGVEKATPFLVMEYASGGTLRQKFPKGTQLPPAVFMPYLKQVASALQYAHEQKLIHRDVKPQNLLLTQNEEVKLSDFGIALVEQTSHDQQTEDAVTGTIAYMAPEQLQGKARPASDQYSLAVVVYEWLSGNRPFIGSRMEVITQHLSAQPPALDEQALHIPHAVSVVLQKALAKDPHQRFASVQDFALALEQAVQNKPLERLEPLPETEPAPKITNPYQTATTATTATQEASGPASTHITSRNALDLQSTKQRAKTLVTHTRPVVKKATGCAGRLVMLALIIPVLLCVSAFAGYTYLINRNPSSQATAMAHDFMSAVHARNYEQAYNDLSPAVNSHDNFIKQAQNEDHCYGGSPHIQKQRDLRLIIHRCTTIPYHALSLPIPIICILHWVKISGVTGILPITIAIYLQAIQHVLNYGLHINPIAY</sequence>
<dbReference type="InterPro" id="IPR000719">
    <property type="entry name" value="Prot_kinase_dom"/>
</dbReference>
<dbReference type="AlphaFoldDB" id="A0A5J4KJV9"/>
<feature type="region of interest" description="Disordered" evidence="6">
    <location>
        <begin position="268"/>
        <end position="317"/>
    </location>
</feature>
<comment type="caution">
    <text evidence="9">The sequence shown here is derived from an EMBL/GenBank/DDBJ whole genome shotgun (WGS) entry which is preliminary data.</text>
</comment>
<feature type="compositionally biased region" description="Polar residues" evidence="6">
    <location>
        <begin position="298"/>
        <end position="317"/>
    </location>
</feature>
<keyword evidence="7" id="KW-1133">Transmembrane helix</keyword>
<keyword evidence="10" id="KW-1185">Reference proteome</keyword>
<dbReference type="PROSITE" id="PS00107">
    <property type="entry name" value="PROTEIN_KINASE_ATP"/>
    <property type="match status" value="1"/>
</dbReference>
<keyword evidence="3" id="KW-0418">Kinase</keyword>
<dbReference type="GO" id="GO:0004674">
    <property type="term" value="F:protein serine/threonine kinase activity"/>
    <property type="evidence" value="ECO:0007669"/>
    <property type="project" value="TreeGrafter"/>
</dbReference>
<keyword evidence="4 5" id="KW-0067">ATP-binding</keyword>
<dbReference type="CDD" id="cd14014">
    <property type="entry name" value="STKc_PknB_like"/>
    <property type="match status" value="1"/>
</dbReference>
<dbReference type="SUPFAM" id="SSF56112">
    <property type="entry name" value="Protein kinase-like (PK-like)"/>
    <property type="match status" value="1"/>
</dbReference>
<evidence type="ECO:0000313" key="9">
    <source>
        <dbReference type="EMBL" id="GER86441.1"/>
    </source>
</evidence>
<dbReference type="Pfam" id="PF00069">
    <property type="entry name" value="Pkinase"/>
    <property type="match status" value="1"/>
</dbReference>